<dbReference type="InterPro" id="IPR025398">
    <property type="entry name" value="DUF4371"/>
</dbReference>
<evidence type="ECO:0000313" key="5">
    <source>
        <dbReference type="EMBL" id="CAF4141111.1"/>
    </source>
</evidence>
<protein>
    <recommendedName>
        <fullName evidence="1">TTF-type domain-containing protein</fullName>
    </recommendedName>
</protein>
<dbReference type="Proteomes" id="UP000663874">
    <property type="component" value="Unassembled WGS sequence"/>
</dbReference>
<comment type="caution">
    <text evidence="5">The sequence shown here is derived from an EMBL/GenBank/DDBJ whole genome shotgun (WGS) entry which is preliminary data.</text>
</comment>
<dbReference type="EMBL" id="CAJOAX010014200">
    <property type="protein sequence ID" value="CAF4141111.1"/>
    <property type="molecule type" value="Genomic_DNA"/>
</dbReference>
<dbReference type="OrthoDB" id="10064879at2759"/>
<dbReference type="InterPro" id="IPR012337">
    <property type="entry name" value="RNaseH-like_sf"/>
</dbReference>
<evidence type="ECO:0000313" key="4">
    <source>
        <dbReference type="EMBL" id="CAF4010101.1"/>
    </source>
</evidence>
<organism evidence="5 6">
    <name type="scientific">Rotaria sordida</name>
    <dbReference type="NCBI Taxonomy" id="392033"/>
    <lineage>
        <taxon>Eukaryota</taxon>
        <taxon>Metazoa</taxon>
        <taxon>Spiralia</taxon>
        <taxon>Gnathifera</taxon>
        <taxon>Rotifera</taxon>
        <taxon>Eurotatoria</taxon>
        <taxon>Bdelloidea</taxon>
        <taxon>Philodinida</taxon>
        <taxon>Philodinidae</taxon>
        <taxon>Rotaria</taxon>
    </lineage>
</organism>
<dbReference type="EMBL" id="CAJNOO010003624">
    <property type="protein sequence ID" value="CAF1347517.1"/>
    <property type="molecule type" value="Genomic_DNA"/>
</dbReference>
<gene>
    <name evidence="4" type="ORF">FNK824_LOCUS26447</name>
    <name evidence="5" type="ORF">OTI717_LOCUS35743</name>
    <name evidence="2" type="ORF">RFH988_LOCUS32122</name>
    <name evidence="3" type="ORF">SEV965_LOCUS28949</name>
</gene>
<dbReference type="EMBL" id="CAJOBE010006550">
    <property type="protein sequence ID" value="CAF4010101.1"/>
    <property type="molecule type" value="Genomic_DNA"/>
</dbReference>
<dbReference type="EMBL" id="CAJNOU010002833">
    <property type="protein sequence ID" value="CAF1352647.1"/>
    <property type="molecule type" value="Genomic_DNA"/>
</dbReference>
<name>A0A819XGS4_9BILA</name>
<proteinExistence type="predicted"/>
<dbReference type="AlphaFoldDB" id="A0A819XGS4"/>
<dbReference type="Pfam" id="PF05699">
    <property type="entry name" value="Dimer_Tnp_hAT"/>
    <property type="match status" value="1"/>
</dbReference>
<accession>A0A819XGS4</accession>
<dbReference type="InterPro" id="IPR006580">
    <property type="entry name" value="Znf_TTF"/>
</dbReference>
<dbReference type="PANTHER" id="PTHR45749:SF21">
    <property type="entry name" value="DUF4371 DOMAIN-CONTAINING PROTEIN"/>
    <property type="match status" value="1"/>
</dbReference>
<dbReference type="Proteomes" id="UP000663823">
    <property type="component" value="Unassembled WGS sequence"/>
</dbReference>
<dbReference type="Proteomes" id="UP000663889">
    <property type="component" value="Unassembled WGS sequence"/>
</dbReference>
<dbReference type="Proteomes" id="UP000663882">
    <property type="component" value="Unassembled WGS sequence"/>
</dbReference>
<dbReference type="InterPro" id="IPR008906">
    <property type="entry name" value="HATC_C_dom"/>
</dbReference>
<dbReference type="Pfam" id="PF14291">
    <property type="entry name" value="DUF4371"/>
    <property type="match status" value="1"/>
</dbReference>
<dbReference type="SMART" id="SM00597">
    <property type="entry name" value="ZnF_TTF"/>
    <property type="match status" value="1"/>
</dbReference>
<evidence type="ECO:0000313" key="6">
    <source>
        <dbReference type="Proteomes" id="UP000663823"/>
    </source>
</evidence>
<evidence type="ECO:0000313" key="2">
    <source>
        <dbReference type="EMBL" id="CAF1347517.1"/>
    </source>
</evidence>
<reference evidence="5" key="1">
    <citation type="submission" date="2021-02" db="EMBL/GenBank/DDBJ databases">
        <authorList>
            <person name="Nowell W R."/>
        </authorList>
    </citation>
    <scope>NUCLEOTIDE SEQUENCE</scope>
</reference>
<dbReference type="SUPFAM" id="SSF53098">
    <property type="entry name" value="Ribonuclease H-like"/>
    <property type="match status" value="1"/>
</dbReference>
<evidence type="ECO:0000259" key="1">
    <source>
        <dbReference type="SMART" id="SM00597"/>
    </source>
</evidence>
<feature type="domain" description="TTF-type" evidence="1">
    <location>
        <begin position="96"/>
        <end position="188"/>
    </location>
</feature>
<sequence length="784" mass="90064">MSSKQYQITSFFQNKKQKTDAITDNHADSLNIPSIDLVDHAESVNLSKEFLSTEPTEASSAITTENKTKLKCNLLCCMSDTRYIPEKQSHLKSTSDKRSCQLGWFTKCNWLSYCKSSEKVYCFYCRTAYQNKYHPQANKMADCSFTVRGFDYWKNGLAKFEKHESSQCHADCIYLVKQQQQQPVAAQISLTHKSQQVQRRKMLLIQVQAIKFLLRQGLALRGHVEIEGNLIQLLKLRQSDTNELSTWISGGNYLSHDIINEICEIISLTIVRELVKEIKSRRFYSIICDETTDSTGSEQMCFTIRSVDDQFIVHEDVIGLYQLNSQHAEHITQVILDILIRYDLDIKFCRGQGYDGAATMSGHLSGVSARIKNLNPKAYFVHCNAHSLDLALQDLTCESPSVASALNITKDIVNFMKKSPKRLHFLDSLTELKKYSKLKPLCPTRWTVRAASMNSLIINYDLVETSLNEIISEGGPPSIMANGYLEQLYRFSTYFGLKLGHLIFSPTEEISCSLQRIENCLQDVLCAIKTLIGYLQRIKCIEYFKTFYELVLKEAELLTEEPELPRVRKPPQRFADTIRAPVVYQNVFDMYQKQYFNVIDKVLIGLDLRFQQSVFPLLCKVEKFILAAANGTQEEADNLNIHNIAEFLTDDIDIPRLQREINMIPDYFSVINLEHNFGIKKITKIQTICDLLDVQSVGKSMFCEYTTLIRLYLTVPVTTATAERSFSTMHRVKTYLRSSMTQQRLNHVIIPHIHKERLDELDLNSICSTFISRNQSRKCFFGCI</sequence>
<dbReference type="PANTHER" id="PTHR45749">
    <property type="match status" value="1"/>
</dbReference>
<evidence type="ECO:0000313" key="3">
    <source>
        <dbReference type="EMBL" id="CAF1352647.1"/>
    </source>
</evidence>
<dbReference type="GO" id="GO:0046983">
    <property type="term" value="F:protein dimerization activity"/>
    <property type="evidence" value="ECO:0007669"/>
    <property type="project" value="InterPro"/>
</dbReference>